<organismHost>
    <name type="scientific">Homo sapiens</name>
    <name type="common">Human</name>
    <dbReference type="NCBI Taxonomy" id="9606"/>
</organismHost>
<name>A0A0F6N303_ORFV</name>
<proteinExistence type="predicted"/>
<reference evidence="1 2" key="1">
    <citation type="submission" date="2013-06" db="EMBL/GenBank/DDBJ databases">
        <title>Complete genome of orf virus NA1/11 and comparative genomic with other parapoxvirus.</title>
        <authorList>
            <person name="Li W."/>
            <person name="Hao W."/>
            <person name="Ning Z."/>
            <person name="Chi X."/>
            <person name="Tong C."/>
            <person name="Gao F."/>
            <person name="Song D."/>
            <person name="Li M."/>
            <person name="Luo S."/>
        </authorList>
    </citation>
    <scope>NUCLEOTIDE SEQUENCE [LARGE SCALE GENOMIC DNA]</scope>
    <source>
        <strain evidence="1">NA1/11</strain>
    </source>
</reference>
<organism evidence="1 2">
    <name type="scientific">Orf virus</name>
    <name type="common">ORFV</name>
    <dbReference type="NCBI Taxonomy" id="10258"/>
    <lineage>
        <taxon>Viruses</taxon>
        <taxon>Varidnaviria</taxon>
        <taxon>Bamfordvirae</taxon>
        <taxon>Nucleocytoviricota</taxon>
        <taxon>Pokkesviricetes</taxon>
        <taxon>Chitovirales</taxon>
        <taxon>Poxviridae</taxon>
        <taxon>Chordopoxvirinae</taxon>
        <taxon>Parapoxvirus</taxon>
        <taxon>Parapoxvirus orf</taxon>
    </lineage>
</organism>
<organismHost>
    <name type="scientific">Capra hircus</name>
    <name type="common">Goat</name>
    <dbReference type="NCBI Taxonomy" id="9925"/>
</organismHost>
<evidence type="ECO:0000313" key="1">
    <source>
        <dbReference type="EMBL" id="AHZ33709.1"/>
    </source>
</evidence>
<dbReference type="Proteomes" id="UP000150883">
    <property type="component" value="Segment"/>
</dbReference>
<organismHost>
    <name type="scientific">Ovis aries</name>
    <name type="common">Sheep</name>
    <dbReference type="NCBI Taxonomy" id="9940"/>
</organismHost>
<protein>
    <submittedName>
        <fullName evidence="1">Uncharacterized protein</fullName>
    </submittedName>
</protein>
<evidence type="ECO:0000313" key="2">
    <source>
        <dbReference type="Proteomes" id="UP000150883"/>
    </source>
</evidence>
<accession>A0A0F6N303</accession>
<dbReference type="EMBL" id="KF234407">
    <property type="protein sequence ID" value="AHZ33709.1"/>
    <property type="molecule type" value="Genomic_DNA"/>
</dbReference>
<sequence>MSVLLGLSISAAVVFGVLGLCGVGLELMVLFAERRVAARRQEEMDELLLEQAQEGEFVNY</sequence>